<reference evidence="1 2" key="1">
    <citation type="submission" date="2017-03" db="EMBL/GenBank/DDBJ databases">
        <title>Paenibacillus larvae genome sequencing.</title>
        <authorList>
            <person name="Dingman D.W."/>
        </authorList>
    </citation>
    <scope>NUCLEOTIDE SEQUENCE [LARGE SCALE GENOMIC DNA]</scope>
    <source>
        <strain evidence="1 2">SAG 10367</strain>
    </source>
</reference>
<dbReference type="RefSeq" id="WP_036658206.1">
    <property type="nucleotide sequence ID" value="NZ_CP019794.1"/>
</dbReference>
<gene>
    <name evidence="1" type="ORF">B7C51_07590</name>
</gene>
<name>A0A1U9YLT8_9BACL</name>
<accession>A0A1U9YLT8</accession>
<dbReference type="EMBL" id="CP020557">
    <property type="protein sequence ID" value="ARF67721.1"/>
    <property type="molecule type" value="Genomic_DNA"/>
</dbReference>
<organism evidence="1 2">
    <name type="scientific">Paenibacillus larvae subsp. pulvifaciens</name>
    <dbReference type="NCBI Taxonomy" id="1477"/>
    <lineage>
        <taxon>Bacteria</taxon>
        <taxon>Bacillati</taxon>
        <taxon>Bacillota</taxon>
        <taxon>Bacilli</taxon>
        <taxon>Bacillales</taxon>
        <taxon>Paenibacillaceae</taxon>
        <taxon>Paenibacillus</taxon>
    </lineage>
</organism>
<dbReference type="Proteomes" id="UP000192727">
    <property type="component" value="Chromosome"/>
</dbReference>
<protein>
    <submittedName>
        <fullName evidence="1">Uncharacterized protein</fullName>
    </submittedName>
</protein>
<evidence type="ECO:0000313" key="2">
    <source>
        <dbReference type="Proteomes" id="UP000192727"/>
    </source>
</evidence>
<sequence>MIHILDAIMRHSEENGYAGQTHFEVTGHKKPYEITLFSKKGEDWEYSLHFLHEPGSEEEILALEDELEENDELFGQLVEAAMKKVKE</sequence>
<evidence type="ECO:0000313" key="1">
    <source>
        <dbReference type="EMBL" id="ARF67721.1"/>
    </source>
</evidence>
<proteinExistence type="predicted"/>
<dbReference type="GeneID" id="64220326"/>
<dbReference type="AlphaFoldDB" id="A0A1U9YLT8"/>